<protein>
    <recommendedName>
        <fullName evidence="3">DUF4333 domain-containing protein</fullName>
    </recommendedName>
</protein>
<dbReference type="AlphaFoldDB" id="A0A6L3VH83"/>
<evidence type="ECO:0008006" key="3">
    <source>
        <dbReference type="Google" id="ProtNLM"/>
    </source>
</evidence>
<dbReference type="EMBL" id="WBMR01000174">
    <property type="protein sequence ID" value="KAB2368234.1"/>
    <property type="molecule type" value="Genomic_DNA"/>
</dbReference>
<organism evidence="1 2">
    <name type="scientific">Actinomadura montaniterrae</name>
    <dbReference type="NCBI Taxonomy" id="1803903"/>
    <lineage>
        <taxon>Bacteria</taxon>
        <taxon>Bacillati</taxon>
        <taxon>Actinomycetota</taxon>
        <taxon>Actinomycetes</taxon>
        <taxon>Streptosporangiales</taxon>
        <taxon>Thermomonosporaceae</taxon>
        <taxon>Actinomadura</taxon>
    </lineage>
</organism>
<sequence>MRRLQALVLAAVLAVSVSGCKVMQRISEESYRNAVTDGVVAELKKRDIRLKARPTCRTPKTGDTVRVSCTARTKAGQPVVVAGTARDADSAHPVEDYTVTVAGRQVLDQGCLGLGCS</sequence>
<dbReference type="OrthoDB" id="3694165at2"/>
<comment type="caution">
    <text evidence="1">The sequence shown here is derived from an EMBL/GenBank/DDBJ whole genome shotgun (WGS) entry which is preliminary data.</text>
</comment>
<evidence type="ECO:0000313" key="1">
    <source>
        <dbReference type="EMBL" id="KAB2368234.1"/>
    </source>
</evidence>
<dbReference type="RefSeq" id="WP_151545018.1">
    <property type="nucleotide sequence ID" value="NZ_WBMR01000174.1"/>
</dbReference>
<dbReference type="PROSITE" id="PS51257">
    <property type="entry name" value="PROKAR_LIPOPROTEIN"/>
    <property type="match status" value="1"/>
</dbReference>
<keyword evidence="2" id="KW-1185">Reference proteome</keyword>
<dbReference type="Proteomes" id="UP000483004">
    <property type="component" value="Unassembled WGS sequence"/>
</dbReference>
<proteinExistence type="predicted"/>
<evidence type="ECO:0000313" key="2">
    <source>
        <dbReference type="Proteomes" id="UP000483004"/>
    </source>
</evidence>
<accession>A0A6L3VH83</accession>
<gene>
    <name evidence="1" type="ORF">F9B16_37705</name>
</gene>
<reference evidence="1 2" key="1">
    <citation type="submission" date="2019-09" db="EMBL/GenBank/DDBJ databases">
        <title>Actinomadura physcomitrii sp. nov., a novel actinomycete isolated from moss [Physcomitrium sphaericum (Ludw) Fuernr].</title>
        <authorList>
            <person name="Liu C."/>
            <person name="Zhuang X."/>
        </authorList>
    </citation>
    <scope>NUCLEOTIDE SEQUENCE [LARGE SCALE GENOMIC DNA]</scope>
    <source>
        <strain evidence="1 2">CYP1-1B</strain>
    </source>
</reference>
<name>A0A6L3VH83_9ACTN</name>